<dbReference type="OrthoDB" id="5497329at2"/>
<dbReference type="KEGG" id="hmi:soil367_10860"/>
<keyword evidence="2" id="KW-0540">Nuclease</keyword>
<dbReference type="SUPFAM" id="SSF53098">
    <property type="entry name" value="Ribonuclease H-like"/>
    <property type="match status" value="1"/>
</dbReference>
<dbReference type="EC" id="2.7.7.7" evidence="1"/>
<dbReference type="PANTHER" id="PTHR30231:SF4">
    <property type="entry name" value="PROTEIN NEN2"/>
    <property type="match status" value="1"/>
</dbReference>
<feature type="domain" description="Exonuclease" evidence="6">
    <location>
        <begin position="42"/>
        <end position="212"/>
    </location>
</feature>
<dbReference type="Gene3D" id="3.30.420.10">
    <property type="entry name" value="Ribonuclease H-like superfamily/Ribonuclease H"/>
    <property type="match status" value="1"/>
</dbReference>
<dbReference type="CDD" id="cd06127">
    <property type="entry name" value="DEDDh"/>
    <property type="match status" value="1"/>
</dbReference>
<evidence type="ECO:0000256" key="5">
    <source>
        <dbReference type="ARBA" id="ARBA00049244"/>
    </source>
</evidence>
<dbReference type="GO" id="GO:0003677">
    <property type="term" value="F:DNA binding"/>
    <property type="evidence" value="ECO:0007669"/>
    <property type="project" value="InterPro"/>
</dbReference>
<evidence type="ECO:0000256" key="2">
    <source>
        <dbReference type="ARBA" id="ARBA00022722"/>
    </source>
</evidence>
<dbReference type="GO" id="GO:0006260">
    <property type="term" value="P:DNA replication"/>
    <property type="evidence" value="ECO:0007669"/>
    <property type="project" value="InterPro"/>
</dbReference>
<evidence type="ECO:0000256" key="4">
    <source>
        <dbReference type="ARBA" id="ARBA00022839"/>
    </source>
</evidence>
<dbReference type="NCBIfam" id="TIGR00573">
    <property type="entry name" value="dnaq"/>
    <property type="match status" value="1"/>
</dbReference>
<dbReference type="EMBL" id="CP031093">
    <property type="protein sequence ID" value="QCF26397.1"/>
    <property type="molecule type" value="Genomic_DNA"/>
</dbReference>
<sequence length="238" mass="26322">MMLQKLIARLRGRPLNSPHAEAASELPEPLSFAQAGNWEHNRLVVVDLETSGLNLNKDIVLAIGAVAVNHGRIDLADQFESVLAQPAGRPGESLLIHGLGPDALEQGQPPEEALLSFLRWAGDAVFVAFHAPFDQRMLQRALQDHLSLDRKPHWLDLADVMPTLFPEAKVEGGQLDQWVAHFGLNVAERHNASADALVTAELMLIAMHAARRQGIIDLAGLERKARLTRQLRAQRHRF</sequence>
<dbReference type="InterPro" id="IPR036397">
    <property type="entry name" value="RNaseH_sf"/>
</dbReference>
<dbReference type="Proteomes" id="UP000298049">
    <property type="component" value="Chromosome"/>
</dbReference>
<name>A0A4P7XKE1_9ALTE</name>
<evidence type="ECO:0000256" key="3">
    <source>
        <dbReference type="ARBA" id="ARBA00022801"/>
    </source>
</evidence>
<organism evidence="7 8">
    <name type="scientific">Hydrocarboniclastica marina</name>
    <dbReference type="NCBI Taxonomy" id="2259620"/>
    <lineage>
        <taxon>Bacteria</taxon>
        <taxon>Pseudomonadati</taxon>
        <taxon>Pseudomonadota</taxon>
        <taxon>Gammaproteobacteria</taxon>
        <taxon>Alteromonadales</taxon>
        <taxon>Alteromonadaceae</taxon>
        <taxon>Hydrocarboniclastica</taxon>
    </lineage>
</organism>
<evidence type="ECO:0000256" key="1">
    <source>
        <dbReference type="ARBA" id="ARBA00012417"/>
    </source>
</evidence>
<accession>A0A4P7XKE1</accession>
<dbReference type="SMART" id="SM00479">
    <property type="entry name" value="EXOIII"/>
    <property type="match status" value="1"/>
</dbReference>
<dbReference type="GO" id="GO:0003887">
    <property type="term" value="F:DNA-directed DNA polymerase activity"/>
    <property type="evidence" value="ECO:0007669"/>
    <property type="project" value="UniProtKB-EC"/>
</dbReference>
<evidence type="ECO:0000259" key="6">
    <source>
        <dbReference type="SMART" id="SM00479"/>
    </source>
</evidence>
<gene>
    <name evidence="7" type="ORF">soil367_10860</name>
</gene>
<dbReference type="RefSeq" id="WP_136549117.1">
    <property type="nucleotide sequence ID" value="NZ_CP031093.1"/>
</dbReference>
<dbReference type="InterPro" id="IPR013520">
    <property type="entry name" value="Ribonucl_H"/>
</dbReference>
<keyword evidence="3" id="KW-0378">Hydrolase</keyword>
<comment type="catalytic activity">
    <reaction evidence="5">
        <text>DNA(n) + a 2'-deoxyribonucleoside 5'-triphosphate = DNA(n+1) + diphosphate</text>
        <dbReference type="Rhea" id="RHEA:22508"/>
        <dbReference type="Rhea" id="RHEA-COMP:17339"/>
        <dbReference type="Rhea" id="RHEA-COMP:17340"/>
        <dbReference type="ChEBI" id="CHEBI:33019"/>
        <dbReference type="ChEBI" id="CHEBI:61560"/>
        <dbReference type="ChEBI" id="CHEBI:173112"/>
        <dbReference type="EC" id="2.7.7.7"/>
    </reaction>
</comment>
<dbReference type="PANTHER" id="PTHR30231">
    <property type="entry name" value="DNA POLYMERASE III SUBUNIT EPSILON"/>
    <property type="match status" value="1"/>
</dbReference>
<dbReference type="InterPro" id="IPR006054">
    <property type="entry name" value="DnaQ"/>
</dbReference>
<proteinExistence type="predicted"/>
<evidence type="ECO:0000313" key="8">
    <source>
        <dbReference type="Proteomes" id="UP000298049"/>
    </source>
</evidence>
<keyword evidence="8" id="KW-1185">Reference proteome</keyword>
<reference evidence="7 8" key="1">
    <citation type="submission" date="2018-07" db="EMBL/GenBank/DDBJ databases">
        <title>Marsedoiliclastica nanhaica gen. nov. sp. nov., a novel marine hydrocarbonoclastic bacterium isolated from an in-situ enriched hydrocarbon-degrading consortium in deep-sea sediment.</title>
        <authorList>
            <person name="Dong C."/>
            <person name="Ma T."/>
            <person name="Liu R."/>
            <person name="Shao Z."/>
        </authorList>
    </citation>
    <scope>NUCLEOTIDE SEQUENCE [LARGE SCALE GENOMIC DNA]</scope>
    <source>
        <strain evidence="8">soil36-7</strain>
    </source>
</reference>
<dbReference type="Pfam" id="PF00929">
    <property type="entry name" value="RNase_T"/>
    <property type="match status" value="1"/>
</dbReference>
<protein>
    <recommendedName>
        <fullName evidence="1">DNA-directed DNA polymerase</fullName>
        <ecNumber evidence="1">2.7.7.7</ecNumber>
    </recommendedName>
</protein>
<dbReference type="GO" id="GO:0008408">
    <property type="term" value="F:3'-5' exonuclease activity"/>
    <property type="evidence" value="ECO:0007669"/>
    <property type="project" value="TreeGrafter"/>
</dbReference>
<dbReference type="InterPro" id="IPR012337">
    <property type="entry name" value="RNaseH-like_sf"/>
</dbReference>
<evidence type="ECO:0000313" key="7">
    <source>
        <dbReference type="EMBL" id="QCF26397.1"/>
    </source>
</evidence>
<dbReference type="AlphaFoldDB" id="A0A4P7XKE1"/>
<keyword evidence="4 7" id="KW-0269">Exonuclease</keyword>
<dbReference type="GO" id="GO:0005829">
    <property type="term" value="C:cytosol"/>
    <property type="evidence" value="ECO:0007669"/>
    <property type="project" value="TreeGrafter"/>
</dbReference>